<keyword evidence="2" id="KW-1185">Reference proteome</keyword>
<reference evidence="1 2" key="1">
    <citation type="submission" date="2013-09" db="EMBL/GenBank/DDBJ databases">
        <authorList>
            <person name="Zeng Z."/>
            <person name="Chen C."/>
        </authorList>
    </citation>
    <scope>NUCLEOTIDE SEQUENCE [LARGE SCALE GENOMIC DNA]</scope>
    <source>
        <strain evidence="1 2">GH29-5</strain>
    </source>
</reference>
<accession>A0A0A2M9M0</accession>
<evidence type="ECO:0000313" key="2">
    <source>
        <dbReference type="Proteomes" id="UP000030121"/>
    </source>
</evidence>
<organism evidence="1 2">
    <name type="scientific">Flavobacterium suncheonense GH29-5 = DSM 17707</name>
    <dbReference type="NCBI Taxonomy" id="1121899"/>
    <lineage>
        <taxon>Bacteria</taxon>
        <taxon>Pseudomonadati</taxon>
        <taxon>Bacteroidota</taxon>
        <taxon>Flavobacteriia</taxon>
        <taxon>Flavobacteriales</taxon>
        <taxon>Flavobacteriaceae</taxon>
        <taxon>Flavobacterium</taxon>
    </lineage>
</organism>
<comment type="caution">
    <text evidence="1">The sequence shown here is derived from an EMBL/GenBank/DDBJ whole genome shotgun (WGS) entry which is preliminary data.</text>
</comment>
<protein>
    <submittedName>
        <fullName evidence="1">Uncharacterized protein</fullName>
    </submittedName>
</protein>
<dbReference type="AlphaFoldDB" id="A0A0A2M9M0"/>
<dbReference type="STRING" id="1121899.GCA_000430025_02505"/>
<gene>
    <name evidence="1" type="ORF">Q764_11920</name>
</gene>
<proteinExistence type="predicted"/>
<dbReference type="EMBL" id="JRLW01000016">
    <property type="protein sequence ID" value="KGO88331.1"/>
    <property type="molecule type" value="Genomic_DNA"/>
</dbReference>
<dbReference type="Proteomes" id="UP000030121">
    <property type="component" value="Unassembled WGS sequence"/>
</dbReference>
<sequence>MKTITIFSILGFVLIYFRNKTAAFLDKEFETVKAVRNEGITSRPLIEKLAEVKAEKLLKRAAGNIPEPERKTIRIVLRKRESQINSINKKPSIARFFVYRIG</sequence>
<evidence type="ECO:0000313" key="1">
    <source>
        <dbReference type="EMBL" id="KGO88331.1"/>
    </source>
</evidence>
<name>A0A0A2M9M0_9FLAO</name>